<feature type="signal peptide" evidence="1">
    <location>
        <begin position="1"/>
        <end position="23"/>
    </location>
</feature>
<evidence type="ECO:0008006" key="4">
    <source>
        <dbReference type="Google" id="ProtNLM"/>
    </source>
</evidence>
<evidence type="ECO:0000313" key="2">
    <source>
        <dbReference type="EMBL" id="AOG59981.1"/>
    </source>
</evidence>
<keyword evidence="3" id="KW-1185">Reference proteome</keyword>
<organism evidence="2 3">
    <name type="scientific">Spiroplasma helicoides</name>
    <dbReference type="NCBI Taxonomy" id="216938"/>
    <lineage>
        <taxon>Bacteria</taxon>
        <taxon>Bacillati</taxon>
        <taxon>Mycoplasmatota</taxon>
        <taxon>Mollicutes</taxon>
        <taxon>Entomoplasmatales</taxon>
        <taxon>Spiroplasmataceae</taxon>
        <taxon>Spiroplasma</taxon>
    </lineage>
</organism>
<dbReference type="EMBL" id="CP017015">
    <property type="protein sequence ID" value="AOG59981.1"/>
    <property type="molecule type" value="Genomic_DNA"/>
</dbReference>
<dbReference type="RefSeq" id="WP_069115765.1">
    <property type="nucleotide sequence ID" value="NZ_CP017015.1"/>
</dbReference>
<dbReference type="STRING" id="216938.SHELI_v1c00260"/>
<dbReference type="OrthoDB" id="388174at2"/>
<proteinExistence type="predicted"/>
<dbReference type="PATRIC" id="fig|216938.3.peg.26"/>
<dbReference type="Proteomes" id="UP000094378">
    <property type="component" value="Chromosome"/>
</dbReference>
<sequence length="411" mass="46286">MKKLLSFMGVLALSASSSSAVLACGAIPSIDVKVLVDGVEFEKKTDKDGKESDVSVLEAYNNTLNKNKVLSVARQLLEAITFTKTKYQNQEKLNIEKELLGQNGINMSLNKYIDDNKDNQEEAFLNFKNSYTSSRNTNFTSINFDRANKKSIYNNGDSPIFLVKKIYKEKQLETSEIMDSFDIKNASVDDTTSNDQATTVNSGDKLSDALKVIGLSEDDAKTKYASDPQNPNDDEKKMISKASVLKNVETSEINLLGDFEIPTKISKEIANADKQEDDSYKPKINYQLKDEFKLHFGKDNKTVQSNATLIYSLSNKFANVELNFTDPNHGDQLNYLIKYTKINNIVINWGLRSSDILSNTSEDNRTDLSVYWYEPAIYQFKDEIIAQNNKNIFNVLGENFDPGIEISQIKS</sequence>
<name>A0A1B3SJ72_9MOLU</name>
<gene>
    <name evidence="2" type="ORF">SHELI_v1c00260</name>
</gene>
<feature type="chain" id="PRO_5008554040" description="Lipoprotein" evidence="1">
    <location>
        <begin position="24"/>
        <end position="411"/>
    </location>
</feature>
<evidence type="ECO:0000256" key="1">
    <source>
        <dbReference type="SAM" id="SignalP"/>
    </source>
</evidence>
<dbReference type="PROSITE" id="PS51257">
    <property type="entry name" value="PROKAR_LIPOPROTEIN"/>
    <property type="match status" value="1"/>
</dbReference>
<reference evidence="2 3" key="1">
    <citation type="submission" date="2016-08" db="EMBL/GenBank/DDBJ databases">
        <title>Complete genome sequence of Spiroplasma helicoides TABS-2 (DSM 22551).</title>
        <authorList>
            <person name="Shen W.-Y."/>
            <person name="Lo W.-S."/>
            <person name="Lai Y.-C."/>
            <person name="Kuo C.-H."/>
        </authorList>
    </citation>
    <scope>NUCLEOTIDE SEQUENCE [LARGE SCALE GENOMIC DNA]</scope>
    <source>
        <strain evidence="2 3">TABS-2</strain>
    </source>
</reference>
<evidence type="ECO:0000313" key="3">
    <source>
        <dbReference type="Proteomes" id="UP000094378"/>
    </source>
</evidence>
<protein>
    <recommendedName>
        <fullName evidence="4">Lipoprotein</fullName>
    </recommendedName>
</protein>
<dbReference type="KEGG" id="shj:SHELI_v1c00260"/>
<dbReference type="AlphaFoldDB" id="A0A1B3SJ72"/>
<accession>A0A1B3SJ72</accession>
<keyword evidence="1" id="KW-0732">Signal</keyword>